<dbReference type="RefSeq" id="XP_067926019.1">
    <property type="nucleotide sequence ID" value="XM_068062002.1"/>
</dbReference>
<evidence type="ECO:0000313" key="2">
    <source>
        <dbReference type="Proteomes" id="UP000221165"/>
    </source>
</evidence>
<dbReference type="VEuPathDB" id="ToxoDB:CSUI_001799"/>
<keyword evidence="2" id="KW-1185">Reference proteome</keyword>
<organism evidence="1 2">
    <name type="scientific">Cystoisospora suis</name>
    <dbReference type="NCBI Taxonomy" id="483139"/>
    <lineage>
        <taxon>Eukaryota</taxon>
        <taxon>Sar</taxon>
        <taxon>Alveolata</taxon>
        <taxon>Apicomplexa</taxon>
        <taxon>Conoidasida</taxon>
        <taxon>Coccidia</taxon>
        <taxon>Eucoccidiorida</taxon>
        <taxon>Eimeriorina</taxon>
        <taxon>Sarcocystidae</taxon>
        <taxon>Cystoisospora</taxon>
    </lineage>
</organism>
<accession>A0A2C6LBN6</accession>
<name>A0A2C6LBN6_9APIC</name>
<gene>
    <name evidence="1" type="ORF">CSUI_001799</name>
</gene>
<evidence type="ECO:0000313" key="1">
    <source>
        <dbReference type="EMBL" id="PHJ24346.1"/>
    </source>
</evidence>
<sequence length="269" mass="31405">MRRSSFLRLLQQAGKEFVLFFSFGAREKKRTRDLRRREGKAFLLPFFFLFVSSAESDTLRPLLNFVQLSSSSSPQLLLLLSLHRRFFWTSFSLCVSSLKQSNGNSLLSWSSALPPSESRFSRPSLPSLLFCLLLSPRLLFFSSFLLPSSASSLSRWKRKLYGRLQYPRRLLFSVPLRRFFCGFLLTTQEEYIHKDKHFFFRLQACRQIEDSYQVFLALVFVSLLSFLKDLSSSFCTSFSLFFRSSSPSQFVVETQQLAPFVCRERTRVI</sequence>
<dbReference type="AlphaFoldDB" id="A0A2C6LBN6"/>
<reference evidence="1 2" key="1">
    <citation type="journal article" date="2017" name="Int. J. Parasitol.">
        <title>The genome of the protozoan parasite Cystoisospora suis and a reverse vaccinology approach to identify vaccine candidates.</title>
        <authorList>
            <person name="Palmieri N."/>
            <person name="Shrestha A."/>
            <person name="Ruttkowski B."/>
            <person name="Beck T."/>
            <person name="Vogl C."/>
            <person name="Tomley F."/>
            <person name="Blake D.P."/>
            <person name="Joachim A."/>
        </authorList>
    </citation>
    <scope>NUCLEOTIDE SEQUENCE [LARGE SCALE GENOMIC DNA]</scope>
    <source>
        <strain evidence="1 2">Wien I</strain>
    </source>
</reference>
<dbReference type="EMBL" id="MIGC01000722">
    <property type="protein sequence ID" value="PHJ24346.1"/>
    <property type="molecule type" value="Genomic_DNA"/>
</dbReference>
<comment type="caution">
    <text evidence="1">The sequence shown here is derived from an EMBL/GenBank/DDBJ whole genome shotgun (WGS) entry which is preliminary data.</text>
</comment>
<proteinExistence type="predicted"/>
<dbReference type="Proteomes" id="UP000221165">
    <property type="component" value="Unassembled WGS sequence"/>
</dbReference>
<dbReference type="GeneID" id="94425213"/>
<protein>
    <submittedName>
        <fullName evidence="1">Uncharacterized protein</fullName>
    </submittedName>
</protein>